<dbReference type="NCBIfam" id="TIGR01511">
    <property type="entry name" value="ATPase-IB1_Cu"/>
    <property type="match status" value="1"/>
</dbReference>
<evidence type="ECO:0000256" key="15">
    <source>
        <dbReference type="RuleBase" id="RU362081"/>
    </source>
</evidence>
<keyword evidence="14 15" id="KW-0472">Membrane</keyword>
<evidence type="ECO:0000256" key="1">
    <source>
        <dbReference type="ARBA" id="ARBA00004651"/>
    </source>
</evidence>
<keyword evidence="9 15" id="KW-0067">ATP-binding</keyword>
<feature type="transmembrane region" description="Helical" evidence="15">
    <location>
        <begin position="391"/>
        <end position="416"/>
    </location>
</feature>
<evidence type="ECO:0000256" key="9">
    <source>
        <dbReference type="ARBA" id="ARBA00022840"/>
    </source>
</evidence>
<keyword evidence="13" id="KW-0406">Ion transport</keyword>
<dbReference type="InterPro" id="IPR027256">
    <property type="entry name" value="P-typ_ATPase_IB"/>
</dbReference>
<dbReference type="InterPro" id="IPR036412">
    <property type="entry name" value="HAD-like_sf"/>
</dbReference>
<dbReference type="GO" id="GO:0016887">
    <property type="term" value="F:ATP hydrolysis activity"/>
    <property type="evidence" value="ECO:0007669"/>
    <property type="project" value="InterPro"/>
</dbReference>
<evidence type="ECO:0000256" key="10">
    <source>
        <dbReference type="ARBA" id="ARBA00022842"/>
    </source>
</evidence>
<dbReference type="GO" id="GO:0043682">
    <property type="term" value="F:P-type divalent copper transporter activity"/>
    <property type="evidence" value="ECO:0007669"/>
    <property type="project" value="TreeGrafter"/>
</dbReference>
<dbReference type="SUPFAM" id="SSF81653">
    <property type="entry name" value="Calcium ATPase, transduction domain A"/>
    <property type="match status" value="1"/>
</dbReference>
<dbReference type="GO" id="GO:0005886">
    <property type="term" value="C:plasma membrane"/>
    <property type="evidence" value="ECO:0007669"/>
    <property type="project" value="UniProtKB-SubCell"/>
</dbReference>
<dbReference type="Pfam" id="PF00403">
    <property type="entry name" value="HMA"/>
    <property type="match status" value="1"/>
</dbReference>
<evidence type="ECO:0000256" key="14">
    <source>
        <dbReference type="ARBA" id="ARBA00023136"/>
    </source>
</evidence>
<evidence type="ECO:0000256" key="5">
    <source>
        <dbReference type="ARBA" id="ARBA00022553"/>
    </source>
</evidence>
<feature type="transmembrane region" description="Helical" evidence="15">
    <location>
        <begin position="121"/>
        <end position="143"/>
    </location>
</feature>
<feature type="transmembrane region" description="Helical" evidence="15">
    <location>
        <begin position="207"/>
        <end position="228"/>
    </location>
</feature>
<dbReference type="AlphaFoldDB" id="A0AAE3NPC9"/>
<keyword evidence="4 15" id="KW-1003">Cell membrane</keyword>
<organism evidence="17 18">
    <name type="scientific">Psychromarinibacter sediminicola</name>
    <dbReference type="NCBI Taxonomy" id="3033385"/>
    <lineage>
        <taxon>Bacteria</taxon>
        <taxon>Pseudomonadati</taxon>
        <taxon>Pseudomonadota</taxon>
        <taxon>Alphaproteobacteria</taxon>
        <taxon>Rhodobacterales</taxon>
        <taxon>Paracoccaceae</taxon>
        <taxon>Psychromarinibacter</taxon>
    </lineage>
</organism>
<dbReference type="Gene3D" id="2.70.150.10">
    <property type="entry name" value="Calcium-transporting ATPase, cytoplasmic transduction domain A"/>
    <property type="match status" value="1"/>
</dbReference>
<dbReference type="CDD" id="cd00371">
    <property type="entry name" value="HMA"/>
    <property type="match status" value="1"/>
</dbReference>
<dbReference type="Pfam" id="PF00702">
    <property type="entry name" value="Hydrolase"/>
    <property type="match status" value="1"/>
</dbReference>
<dbReference type="InterPro" id="IPR001757">
    <property type="entry name" value="P_typ_ATPase"/>
</dbReference>
<dbReference type="SUPFAM" id="SSF55008">
    <property type="entry name" value="HMA, heavy metal-associated domain"/>
    <property type="match status" value="1"/>
</dbReference>
<dbReference type="InterPro" id="IPR008250">
    <property type="entry name" value="ATPase_P-typ_transduc_dom_A_sf"/>
</dbReference>
<evidence type="ECO:0000256" key="4">
    <source>
        <dbReference type="ARBA" id="ARBA00022475"/>
    </source>
</evidence>
<reference evidence="17" key="1">
    <citation type="submission" date="2023-03" db="EMBL/GenBank/DDBJ databases">
        <title>Multiphase analysis and comparison of six strains from genera Psychromarinibacter, Lutimaribacter, and Maritimibacter, including a novel species: Psychromarinibacter sediminicola sp. nov.</title>
        <authorList>
            <person name="Wang Y.-H."/>
            <person name="Ye M.-Q."/>
            <person name="Du Z.-J."/>
        </authorList>
    </citation>
    <scope>NUCLEOTIDE SEQUENCE</scope>
    <source>
        <strain evidence="17">C21-152</strain>
    </source>
</reference>
<proteinExistence type="inferred from homology"/>
<feature type="transmembrane region" description="Helical" evidence="15">
    <location>
        <begin position="685"/>
        <end position="701"/>
    </location>
</feature>
<dbReference type="GO" id="GO:0005507">
    <property type="term" value="F:copper ion binding"/>
    <property type="evidence" value="ECO:0007669"/>
    <property type="project" value="TreeGrafter"/>
</dbReference>
<dbReference type="InterPro" id="IPR017969">
    <property type="entry name" value="Heavy-metal-associated_CS"/>
</dbReference>
<comment type="caution">
    <text evidence="17">The sequence shown here is derived from an EMBL/GenBank/DDBJ whole genome shotgun (WGS) entry which is preliminary data.</text>
</comment>
<dbReference type="Gene3D" id="3.40.1110.10">
    <property type="entry name" value="Calcium-transporting ATPase, cytoplasmic domain N"/>
    <property type="match status" value="1"/>
</dbReference>
<evidence type="ECO:0000256" key="3">
    <source>
        <dbReference type="ARBA" id="ARBA00022448"/>
    </source>
</evidence>
<dbReference type="Gene3D" id="3.40.50.1000">
    <property type="entry name" value="HAD superfamily/HAD-like"/>
    <property type="match status" value="1"/>
</dbReference>
<comment type="subcellular location">
    <subcellularLocation>
        <location evidence="1">Cell membrane</location>
        <topology evidence="1">Multi-pass membrane protein</topology>
    </subcellularLocation>
</comment>
<evidence type="ECO:0000313" key="17">
    <source>
        <dbReference type="EMBL" id="MDF0601063.1"/>
    </source>
</evidence>
<dbReference type="GO" id="GO:0055070">
    <property type="term" value="P:copper ion homeostasis"/>
    <property type="evidence" value="ECO:0007669"/>
    <property type="project" value="TreeGrafter"/>
</dbReference>
<dbReference type="PANTHER" id="PTHR43520:SF5">
    <property type="entry name" value="CATION-TRANSPORTING P-TYPE ATPASE-RELATED"/>
    <property type="match status" value="1"/>
</dbReference>
<dbReference type="InterPro" id="IPR006121">
    <property type="entry name" value="HMA_dom"/>
</dbReference>
<evidence type="ECO:0000313" key="18">
    <source>
        <dbReference type="Proteomes" id="UP001220964"/>
    </source>
</evidence>
<keyword evidence="11" id="KW-1278">Translocase</keyword>
<evidence type="ECO:0000256" key="7">
    <source>
        <dbReference type="ARBA" id="ARBA00022723"/>
    </source>
</evidence>
<evidence type="ECO:0000256" key="11">
    <source>
        <dbReference type="ARBA" id="ARBA00022967"/>
    </source>
</evidence>
<dbReference type="EMBL" id="JARGYC010000021">
    <property type="protein sequence ID" value="MDF0601063.1"/>
    <property type="molecule type" value="Genomic_DNA"/>
</dbReference>
<evidence type="ECO:0000256" key="8">
    <source>
        <dbReference type="ARBA" id="ARBA00022741"/>
    </source>
</evidence>
<dbReference type="GO" id="GO:0005524">
    <property type="term" value="F:ATP binding"/>
    <property type="evidence" value="ECO:0007669"/>
    <property type="project" value="UniProtKB-UniRule"/>
</dbReference>
<keyword evidence="5" id="KW-0597">Phosphoprotein</keyword>
<keyword evidence="10" id="KW-0460">Magnesium</keyword>
<dbReference type="NCBIfam" id="TIGR01494">
    <property type="entry name" value="ATPase_P-type"/>
    <property type="match status" value="1"/>
</dbReference>
<dbReference type="NCBIfam" id="TIGR01525">
    <property type="entry name" value="ATPase-IB_hvy"/>
    <property type="match status" value="1"/>
</dbReference>
<dbReference type="InterPro" id="IPR023299">
    <property type="entry name" value="ATPase_P-typ_cyto_dom_N"/>
</dbReference>
<dbReference type="InterPro" id="IPR059000">
    <property type="entry name" value="ATPase_P-type_domA"/>
</dbReference>
<name>A0AAE3NPC9_9RHOB</name>
<keyword evidence="6 15" id="KW-0812">Transmembrane</keyword>
<keyword evidence="3" id="KW-0813">Transport</keyword>
<dbReference type="InterPro" id="IPR023214">
    <property type="entry name" value="HAD_sf"/>
</dbReference>
<dbReference type="PROSITE" id="PS50846">
    <property type="entry name" value="HMA_2"/>
    <property type="match status" value="1"/>
</dbReference>
<dbReference type="Gene3D" id="3.30.70.100">
    <property type="match status" value="1"/>
</dbReference>
<evidence type="ECO:0000256" key="6">
    <source>
        <dbReference type="ARBA" id="ARBA00022692"/>
    </source>
</evidence>
<protein>
    <submittedName>
        <fullName evidence="17">Heavy metal translocating P-type ATPase</fullName>
    </submittedName>
</protein>
<dbReference type="SUPFAM" id="SSF56784">
    <property type="entry name" value="HAD-like"/>
    <property type="match status" value="1"/>
</dbReference>
<dbReference type="PRINTS" id="PR00943">
    <property type="entry name" value="CUATPASE"/>
</dbReference>
<evidence type="ECO:0000256" key="13">
    <source>
        <dbReference type="ARBA" id="ARBA00023065"/>
    </source>
</evidence>
<dbReference type="InterPro" id="IPR018303">
    <property type="entry name" value="ATPase_P-typ_P_site"/>
</dbReference>
<feature type="transmembrane region" description="Helical" evidence="15">
    <location>
        <begin position="149"/>
        <end position="170"/>
    </location>
</feature>
<feature type="transmembrane region" description="Helical" evidence="15">
    <location>
        <begin position="182"/>
        <end position="201"/>
    </location>
</feature>
<feature type="domain" description="HMA" evidence="16">
    <location>
        <begin position="33"/>
        <end position="98"/>
    </location>
</feature>
<dbReference type="Pfam" id="PF00122">
    <property type="entry name" value="E1-E2_ATPase"/>
    <property type="match status" value="1"/>
</dbReference>
<keyword evidence="12 15" id="KW-1133">Transmembrane helix</keyword>
<dbReference type="NCBIfam" id="TIGR01512">
    <property type="entry name" value="ATPase-IB2_Cd"/>
    <property type="match status" value="1"/>
</dbReference>
<gene>
    <name evidence="17" type="ORF">P1J78_10005</name>
</gene>
<evidence type="ECO:0000256" key="2">
    <source>
        <dbReference type="ARBA" id="ARBA00006024"/>
    </source>
</evidence>
<dbReference type="InterPro" id="IPR023298">
    <property type="entry name" value="ATPase_P-typ_TM_dom_sf"/>
</dbReference>
<accession>A0AAE3NPC9</accession>
<keyword evidence="7 15" id="KW-0479">Metal-binding</keyword>
<dbReference type="PROSITE" id="PS00154">
    <property type="entry name" value="ATPASE_E1_E2"/>
    <property type="match status" value="1"/>
</dbReference>
<evidence type="ECO:0000259" key="16">
    <source>
        <dbReference type="PROSITE" id="PS50846"/>
    </source>
</evidence>
<feature type="transmembrane region" description="Helical" evidence="15">
    <location>
        <begin position="365"/>
        <end position="385"/>
    </location>
</feature>
<dbReference type="PRINTS" id="PR00119">
    <property type="entry name" value="CATATPASE"/>
</dbReference>
<dbReference type="Proteomes" id="UP001220964">
    <property type="component" value="Unassembled WGS sequence"/>
</dbReference>
<dbReference type="SUPFAM" id="SSF81665">
    <property type="entry name" value="Calcium ATPase, transmembrane domain M"/>
    <property type="match status" value="1"/>
</dbReference>
<dbReference type="PANTHER" id="PTHR43520">
    <property type="entry name" value="ATP7, ISOFORM B"/>
    <property type="match status" value="1"/>
</dbReference>
<dbReference type="PROSITE" id="PS01047">
    <property type="entry name" value="HMA_1"/>
    <property type="match status" value="1"/>
</dbReference>
<keyword evidence="8 15" id="KW-0547">Nucleotide-binding</keyword>
<sequence length="728" mass="74887">MSTSAPTSACPACSAAPAAGAVAGKDGAPNGGEQLLLSLPAIHCAACIAGVERSLSAMPGVRRARVNLTLKRATVDADPGVAAGTLAEELTRQGWEAHELDAATLAGTQVDRTGRDLLMRLGVAGFAMMNVMLLSVAVWSGAADATRDLFHWISATIAIPVIAFSAQPFFRNAWGALKAARLNMDVPISLAILLAAGMSVYETAQSGAHAYFDAALSLTFFLLAGRFLDYRTRSAARSAAQELSALEVPRALRVSGAAEAMVPVAELAVGDVVRVLPGARVPVDGVIETGETEIDRSLLTGESLPVGAAPGAEVNAGEVNLTGALTVRVTAAGEDSTLHRLADLVAVAETTRNRYTSLADRAARIYAPAVHLLALFAFLGWMWISGGDVRLALNIAVATLIITCPCALGLAVPAVTTAASGRLFKRGLLIKSATALERLAEVDTVVFDKTGTLTTGTPEVENLGDFARRDLEVAAALAEGSAHPLAQALAAAAKDGGVKPASVSELREVPGHGVQATWQGQLVRLGRASWVGAEAAEQTATYLQIGGRVLTFRFTDSLRDGAAEAVSALQAQGYDVRLLSGDAPAAVVELAARAGIGTWEAGVLPQDKAARIEALMAEGRRVLMVGDGLNDTAALAAAHASISPASALEATRVVSDIVLLGGSLAPLGDTLATARRATRRIKENFGIAAAYNAVAIPVALMGFATPLAAALAMSGSSICVSLNAMRLR</sequence>
<dbReference type="RefSeq" id="WP_275567203.1">
    <property type="nucleotide sequence ID" value="NZ_JARGYC010000021.1"/>
</dbReference>
<dbReference type="InterPro" id="IPR036163">
    <property type="entry name" value="HMA_dom_sf"/>
</dbReference>
<keyword evidence="18" id="KW-1185">Reference proteome</keyword>
<comment type="similarity">
    <text evidence="2 15">Belongs to the cation transport ATPase (P-type) (TC 3.A.3) family. Type IB subfamily.</text>
</comment>
<evidence type="ECO:0000256" key="12">
    <source>
        <dbReference type="ARBA" id="ARBA00022989"/>
    </source>
</evidence>